<gene>
    <name evidence="1" type="ORF">PAA8504_02650</name>
</gene>
<evidence type="ECO:0000313" key="2">
    <source>
        <dbReference type="Proteomes" id="UP000244912"/>
    </source>
</evidence>
<dbReference type="RefSeq" id="WP_108894619.1">
    <property type="nucleotide sequence ID" value="NZ_ONZF01000005.1"/>
</dbReference>
<protein>
    <submittedName>
        <fullName evidence="1">Uncharacterized protein</fullName>
    </submittedName>
</protein>
<dbReference type="OrthoDB" id="9128325at2"/>
<reference evidence="2" key="1">
    <citation type="submission" date="2018-03" db="EMBL/GenBank/DDBJ databases">
        <authorList>
            <person name="Rodrigo-Torres L."/>
            <person name="Arahal R. D."/>
            <person name="Lucena T."/>
        </authorList>
    </citation>
    <scope>NUCLEOTIDE SEQUENCE [LARGE SCALE GENOMIC DNA]</scope>
    <source>
        <strain evidence="2">CECT 8504</strain>
    </source>
</reference>
<keyword evidence="2" id="KW-1185">Reference proteome</keyword>
<dbReference type="AlphaFoldDB" id="A0A2R8BXC6"/>
<name>A0A2R8BXC6_9RHOB</name>
<accession>A0A2R8BXC6</accession>
<dbReference type="Proteomes" id="UP000244912">
    <property type="component" value="Unassembled WGS sequence"/>
</dbReference>
<evidence type="ECO:0000313" key="1">
    <source>
        <dbReference type="EMBL" id="SPJ24811.1"/>
    </source>
</evidence>
<sequence>MAAQHLSTAHYRSGFIMEAAFQFDPSMTMDQAEDQAHAANISVAFRQHARIWTNTEFQDYLVPLKERQKVQETELYQLPHQGVLVRYDILQYADALPVQEMLSGADVPLLLMIDDDRGLQHAFQAAFVQESSGRKAEIAVVSFDKGTTNYMRNYTVAGDKPSCQGCQVADRPDPPTLRRGLCPAG</sequence>
<organism evidence="1 2">
    <name type="scientific">Palleronia abyssalis</name>
    <dbReference type="NCBI Taxonomy" id="1501240"/>
    <lineage>
        <taxon>Bacteria</taxon>
        <taxon>Pseudomonadati</taxon>
        <taxon>Pseudomonadota</taxon>
        <taxon>Alphaproteobacteria</taxon>
        <taxon>Rhodobacterales</taxon>
        <taxon>Roseobacteraceae</taxon>
        <taxon>Palleronia</taxon>
    </lineage>
</organism>
<dbReference type="EMBL" id="ONZF01000005">
    <property type="protein sequence ID" value="SPJ24811.1"/>
    <property type="molecule type" value="Genomic_DNA"/>
</dbReference>
<proteinExistence type="predicted"/>